<name>A0A9D1N946_9FIRM</name>
<keyword evidence="2 9" id="KW-1003">Cell membrane</keyword>
<evidence type="ECO:0000256" key="9">
    <source>
        <dbReference type="HAMAP-Rule" id="MF_00161"/>
    </source>
</evidence>
<evidence type="ECO:0000256" key="11">
    <source>
        <dbReference type="RuleBase" id="RU004181"/>
    </source>
</evidence>
<organism evidence="13 14">
    <name type="scientific">Candidatus Limadaptatus stercoripullorum</name>
    <dbReference type="NCBI Taxonomy" id="2840846"/>
    <lineage>
        <taxon>Bacteria</taxon>
        <taxon>Bacillati</taxon>
        <taxon>Bacillota</taxon>
        <taxon>Clostridia</taxon>
        <taxon>Eubacteriales</taxon>
        <taxon>Candidatus Limadaptatus</taxon>
    </lineage>
</organism>
<evidence type="ECO:0000256" key="10">
    <source>
        <dbReference type="RuleBase" id="RU000594"/>
    </source>
</evidence>
<evidence type="ECO:0000256" key="3">
    <source>
        <dbReference type="ARBA" id="ARBA00022670"/>
    </source>
</evidence>
<proteinExistence type="inferred from homology"/>
<dbReference type="NCBIfam" id="TIGR00077">
    <property type="entry name" value="lspA"/>
    <property type="match status" value="1"/>
</dbReference>
<evidence type="ECO:0000256" key="6">
    <source>
        <dbReference type="ARBA" id="ARBA00022801"/>
    </source>
</evidence>
<feature type="transmembrane region" description="Helical" evidence="9">
    <location>
        <begin position="36"/>
        <end position="53"/>
    </location>
</feature>
<feature type="active site" evidence="9">
    <location>
        <position position="169"/>
    </location>
</feature>
<keyword evidence="7 9" id="KW-1133">Transmembrane helix</keyword>
<keyword evidence="5 9" id="KW-0064">Aspartyl protease</keyword>
<gene>
    <name evidence="9 13" type="primary">lspA</name>
    <name evidence="13" type="ORF">IAC73_03040</name>
</gene>
<feature type="transmembrane region" description="Helical" evidence="9">
    <location>
        <begin position="163"/>
        <end position="189"/>
    </location>
</feature>
<dbReference type="HAMAP" id="MF_00161">
    <property type="entry name" value="LspA"/>
    <property type="match status" value="1"/>
</dbReference>
<dbReference type="Proteomes" id="UP000886857">
    <property type="component" value="Unassembled WGS sequence"/>
</dbReference>
<dbReference type="PROSITE" id="PS00855">
    <property type="entry name" value="SPASE_II"/>
    <property type="match status" value="1"/>
</dbReference>
<keyword evidence="3 9" id="KW-0645">Protease</keyword>
<dbReference type="GO" id="GO:0005886">
    <property type="term" value="C:plasma membrane"/>
    <property type="evidence" value="ECO:0007669"/>
    <property type="project" value="UniProtKB-SubCell"/>
</dbReference>
<dbReference type="EC" id="3.4.23.36" evidence="9"/>
<feature type="region of interest" description="Disordered" evidence="12">
    <location>
        <begin position="198"/>
        <end position="294"/>
    </location>
</feature>
<evidence type="ECO:0000256" key="7">
    <source>
        <dbReference type="ARBA" id="ARBA00022989"/>
    </source>
</evidence>
<dbReference type="GO" id="GO:0004190">
    <property type="term" value="F:aspartic-type endopeptidase activity"/>
    <property type="evidence" value="ECO:0007669"/>
    <property type="project" value="UniProtKB-UniRule"/>
</dbReference>
<dbReference type="PRINTS" id="PR00781">
    <property type="entry name" value="LIPOSIGPTASE"/>
</dbReference>
<dbReference type="InterPro" id="IPR001872">
    <property type="entry name" value="Peptidase_A8"/>
</dbReference>
<protein>
    <recommendedName>
        <fullName evidence="9">Lipoprotein signal peptidase</fullName>
        <ecNumber evidence="9">3.4.23.36</ecNumber>
    </recommendedName>
    <alternativeName>
        <fullName evidence="9">Prolipoprotein signal peptidase</fullName>
    </alternativeName>
    <alternativeName>
        <fullName evidence="9">Signal peptidase II</fullName>
        <shortName evidence="9">SPase II</shortName>
    </alternativeName>
</protein>
<dbReference type="Pfam" id="PF01252">
    <property type="entry name" value="Peptidase_A8"/>
    <property type="match status" value="1"/>
</dbReference>
<dbReference type="PANTHER" id="PTHR33695:SF1">
    <property type="entry name" value="LIPOPROTEIN SIGNAL PEPTIDASE"/>
    <property type="match status" value="1"/>
</dbReference>
<keyword evidence="8 9" id="KW-0472">Membrane</keyword>
<evidence type="ECO:0000256" key="2">
    <source>
        <dbReference type="ARBA" id="ARBA00022475"/>
    </source>
</evidence>
<feature type="compositionally biased region" description="Acidic residues" evidence="12">
    <location>
        <begin position="254"/>
        <end position="266"/>
    </location>
</feature>
<comment type="function">
    <text evidence="9 10">This protein specifically catalyzes the removal of signal peptides from prolipoproteins.</text>
</comment>
<evidence type="ECO:0000256" key="8">
    <source>
        <dbReference type="ARBA" id="ARBA00023136"/>
    </source>
</evidence>
<dbReference type="PANTHER" id="PTHR33695">
    <property type="entry name" value="LIPOPROTEIN SIGNAL PEPTIDASE"/>
    <property type="match status" value="1"/>
</dbReference>
<comment type="caution">
    <text evidence="13">The sequence shown here is derived from an EMBL/GenBank/DDBJ whole genome shotgun (WGS) entry which is preliminary data.</text>
</comment>
<accession>A0A9D1N946</accession>
<comment type="pathway">
    <text evidence="9">Protein modification; lipoprotein biosynthesis (signal peptide cleavage).</text>
</comment>
<feature type="compositionally biased region" description="Low complexity" evidence="12">
    <location>
        <begin position="201"/>
        <end position="218"/>
    </location>
</feature>
<feature type="transmembrane region" description="Helical" evidence="9">
    <location>
        <begin position="131"/>
        <end position="151"/>
    </location>
</feature>
<comment type="catalytic activity">
    <reaction evidence="9 10">
        <text>Release of signal peptides from bacterial membrane prolipoproteins. Hydrolyzes -Xaa-Yaa-Zaa-|-(S,diacylglyceryl)Cys-, in which Xaa is hydrophobic (preferably Leu), and Yaa (Ala or Ser) and Zaa (Gly or Ala) have small, neutral side chains.</text>
        <dbReference type="EC" id="3.4.23.36"/>
    </reaction>
</comment>
<evidence type="ECO:0000256" key="4">
    <source>
        <dbReference type="ARBA" id="ARBA00022692"/>
    </source>
</evidence>
<evidence type="ECO:0000256" key="12">
    <source>
        <dbReference type="SAM" id="MobiDB-lite"/>
    </source>
</evidence>
<keyword evidence="4 9" id="KW-0812">Transmembrane</keyword>
<evidence type="ECO:0000313" key="13">
    <source>
        <dbReference type="EMBL" id="HIU98801.1"/>
    </source>
</evidence>
<reference evidence="13" key="1">
    <citation type="submission" date="2020-10" db="EMBL/GenBank/DDBJ databases">
        <authorList>
            <person name="Gilroy R."/>
        </authorList>
    </citation>
    <scope>NUCLEOTIDE SEQUENCE</scope>
    <source>
        <strain evidence="13">10406</strain>
    </source>
</reference>
<dbReference type="EMBL" id="DVOE01000045">
    <property type="protein sequence ID" value="HIU98801.1"/>
    <property type="molecule type" value="Genomic_DNA"/>
</dbReference>
<dbReference type="AlphaFoldDB" id="A0A9D1N946"/>
<reference evidence="13" key="2">
    <citation type="journal article" date="2021" name="PeerJ">
        <title>Extensive microbial diversity within the chicken gut microbiome revealed by metagenomics and culture.</title>
        <authorList>
            <person name="Gilroy R."/>
            <person name="Ravi A."/>
            <person name="Getino M."/>
            <person name="Pursley I."/>
            <person name="Horton D.L."/>
            <person name="Alikhan N.F."/>
            <person name="Baker D."/>
            <person name="Gharbi K."/>
            <person name="Hall N."/>
            <person name="Watson M."/>
            <person name="Adriaenssens E.M."/>
            <person name="Foster-Nyarko E."/>
            <person name="Jarju S."/>
            <person name="Secka A."/>
            <person name="Antonio M."/>
            <person name="Oren A."/>
            <person name="Chaudhuri R.R."/>
            <person name="La Ragione R."/>
            <person name="Hildebrand F."/>
            <person name="Pallen M.J."/>
        </authorList>
    </citation>
    <scope>NUCLEOTIDE SEQUENCE</scope>
    <source>
        <strain evidence="13">10406</strain>
    </source>
</reference>
<dbReference type="GO" id="GO:0006508">
    <property type="term" value="P:proteolysis"/>
    <property type="evidence" value="ECO:0007669"/>
    <property type="project" value="UniProtKB-KW"/>
</dbReference>
<comment type="similarity">
    <text evidence="1 9 11">Belongs to the peptidase A8 family.</text>
</comment>
<keyword evidence="6 9" id="KW-0378">Hydrolase</keyword>
<evidence type="ECO:0000313" key="14">
    <source>
        <dbReference type="Proteomes" id="UP000886857"/>
    </source>
</evidence>
<comment type="subcellular location">
    <subcellularLocation>
        <location evidence="9">Cell membrane</location>
        <topology evidence="9">Multi-pass membrane protein</topology>
    </subcellularLocation>
</comment>
<sequence>MANGENRKEKNIFRESFEEIKAYFKDFRFDKPHMKAALPFFIEILLFAFIITFDLTMKDYLYDFVVNRNGGYYTVVEGFFALNYSENTGMGFGLGQDSTTGITVMTCIVIVVVIGYLAVFRKDKAYIRIPLVMVAAGGIGNLVDRIALGYVRDFFEFTFMDFAIFNIADSFVTVGAIALIIGLIVMMAVTAKDEKARQAAEEAGGETPAENAAESAKAPAEDTAENKAESAEGAAESTAENAAEGAENSAENAAEGEAEGAEGAAEEPERAKFTVEKTSAAFTVTRADDGEDDK</sequence>
<evidence type="ECO:0000256" key="1">
    <source>
        <dbReference type="ARBA" id="ARBA00006139"/>
    </source>
</evidence>
<feature type="transmembrane region" description="Helical" evidence="9">
    <location>
        <begin position="100"/>
        <end position="119"/>
    </location>
</feature>
<evidence type="ECO:0000256" key="5">
    <source>
        <dbReference type="ARBA" id="ARBA00022750"/>
    </source>
</evidence>
<feature type="active site" evidence="9">
    <location>
        <position position="153"/>
    </location>
</feature>
<feature type="compositionally biased region" description="Low complexity" evidence="12">
    <location>
        <begin position="231"/>
        <end position="253"/>
    </location>
</feature>